<keyword evidence="3" id="KW-1185">Reference proteome</keyword>
<comment type="caution">
    <text evidence="2">The sequence shown here is derived from an EMBL/GenBank/DDBJ whole genome shotgun (WGS) entry which is preliminary data.</text>
</comment>
<dbReference type="InterPro" id="IPR024072">
    <property type="entry name" value="DHFR-like_dom_sf"/>
</dbReference>
<evidence type="ECO:0000259" key="1">
    <source>
        <dbReference type="Pfam" id="PF01872"/>
    </source>
</evidence>
<dbReference type="Proteomes" id="UP000612362">
    <property type="component" value="Unassembled WGS sequence"/>
</dbReference>
<dbReference type="GO" id="GO:0008703">
    <property type="term" value="F:5-amino-6-(5-phosphoribosylamino)uracil reductase activity"/>
    <property type="evidence" value="ECO:0007669"/>
    <property type="project" value="InterPro"/>
</dbReference>
<sequence length="190" mass="21224">MRKIIVTMWISLDGFISGPNNDMSFVGEFYDEAMGRYETDIVSAADTLLLGRETYQSFAGAWPHVPNNPNASQGEIEYANIVNAMHKIVFSRTLESADWNSSKLEREIVATEIEKLKNEEGRDILIYGSASIVQALTRLGLIDEYQLLIHPVVLGSGKSLFGDNKVKLKLSNTKTHPSGVVIHYYELAEK</sequence>
<name>A0A8J3MS94_9CHLR</name>
<dbReference type="AlphaFoldDB" id="A0A8J3MS94"/>
<evidence type="ECO:0000313" key="3">
    <source>
        <dbReference type="Proteomes" id="UP000612362"/>
    </source>
</evidence>
<dbReference type="GO" id="GO:0009231">
    <property type="term" value="P:riboflavin biosynthetic process"/>
    <property type="evidence" value="ECO:0007669"/>
    <property type="project" value="InterPro"/>
</dbReference>
<dbReference type="PANTHER" id="PTHR38011:SF11">
    <property type="entry name" value="2,5-DIAMINO-6-RIBOSYLAMINO-4(3H)-PYRIMIDINONE 5'-PHOSPHATE REDUCTASE"/>
    <property type="match status" value="1"/>
</dbReference>
<evidence type="ECO:0000313" key="2">
    <source>
        <dbReference type="EMBL" id="GHO46857.1"/>
    </source>
</evidence>
<dbReference type="Pfam" id="PF01872">
    <property type="entry name" value="RibD_C"/>
    <property type="match status" value="1"/>
</dbReference>
<organism evidence="2 3">
    <name type="scientific">Ktedonospora formicarum</name>
    <dbReference type="NCBI Taxonomy" id="2778364"/>
    <lineage>
        <taxon>Bacteria</taxon>
        <taxon>Bacillati</taxon>
        <taxon>Chloroflexota</taxon>
        <taxon>Ktedonobacteria</taxon>
        <taxon>Ktedonobacterales</taxon>
        <taxon>Ktedonobacteraceae</taxon>
        <taxon>Ktedonospora</taxon>
    </lineage>
</organism>
<protein>
    <submittedName>
        <fullName evidence="2">Pyrimidine reductase</fullName>
    </submittedName>
</protein>
<dbReference type="InterPro" id="IPR050765">
    <property type="entry name" value="Riboflavin_Biosynth_HTPR"/>
</dbReference>
<dbReference type="InterPro" id="IPR002734">
    <property type="entry name" value="RibDG_C"/>
</dbReference>
<reference evidence="2" key="1">
    <citation type="submission" date="2020-10" db="EMBL/GenBank/DDBJ databases">
        <title>Taxonomic study of unclassified bacteria belonging to the class Ktedonobacteria.</title>
        <authorList>
            <person name="Yabe S."/>
            <person name="Wang C.M."/>
            <person name="Zheng Y."/>
            <person name="Sakai Y."/>
            <person name="Cavaletti L."/>
            <person name="Monciardini P."/>
            <person name="Donadio S."/>
        </authorList>
    </citation>
    <scope>NUCLEOTIDE SEQUENCE</scope>
    <source>
        <strain evidence="2">SOSP1-1</strain>
    </source>
</reference>
<dbReference type="EMBL" id="BNJF01000002">
    <property type="protein sequence ID" value="GHO46857.1"/>
    <property type="molecule type" value="Genomic_DNA"/>
</dbReference>
<accession>A0A8J3MS94</accession>
<dbReference type="Gene3D" id="3.40.430.10">
    <property type="entry name" value="Dihydrofolate Reductase, subunit A"/>
    <property type="match status" value="1"/>
</dbReference>
<dbReference type="PANTHER" id="PTHR38011">
    <property type="entry name" value="DIHYDROFOLATE REDUCTASE FAMILY PROTEIN (AFU_ORTHOLOGUE AFUA_8G06820)"/>
    <property type="match status" value="1"/>
</dbReference>
<dbReference type="RefSeq" id="WP_220196205.1">
    <property type="nucleotide sequence ID" value="NZ_BNJF01000002.1"/>
</dbReference>
<gene>
    <name evidence="2" type="ORF">KSX_50200</name>
</gene>
<dbReference type="SUPFAM" id="SSF53597">
    <property type="entry name" value="Dihydrofolate reductase-like"/>
    <property type="match status" value="1"/>
</dbReference>
<proteinExistence type="predicted"/>
<feature type="domain" description="Bacterial bifunctional deaminase-reductase C-terminal" evidence="1">
    <location>
        <begin position="2"/>
        <end position="181"/>
    </location>
</feature>